<name>A0A4R3K6W2_9FIRM</name>
<accession>A0A4R3K6W2</accession>
<dbReference type="EMBL" id="SMAA01000010">
    <property type="protein sequence ID" value="TCS78443.1"/>
    <property type="molecule type" value="Genomic_DNA"/>
</dbReference>
<comment type="caution">
    <text evidence="1">The sequence shown here is derived from an EMBL/GenBank/DDBJ whole genome shotgun (WGS) entry which is preliminary data.</text>
</comment>
<gene>
    <name evidence="1" type="ORF">EDC37_11079</name>
</gene>
<organism evidence="1 2">
    <name type="scientific">Pectinatus cerevisiiphilus</name>
    <dbReference type="NCBI Taxonomy" id="86956"/>
    <lineage>
        <taxon>Bacteria</taxon>
        <taxon>Bacillati</taxon>
        <taxon>Bacillota</taxon>
        <taxon>Negativicutes</taxon>
        <taxon>Selenomonadales</taxon>
        <taxon>Selenomonadaceae</taxon>
        <taxon>Pectinatus</taxon>
    </lineage>
</organism>
<dbReference type="RefSeq" id="WP_132550048.1">
    <property type="nucleotide sequence ID" value="NZ_SMAA01000010.1"/>
</dbReference>
<keyword evidence="2" id="KW-1185">Reference proteome</keyword>
<dbReference type="InterPro" id="IPR014287">
    <property type="entry name" value="Nase_Fe-Fe_AnfO"/>
</dbReference>
<dbReference type="Proteomes" id="UP000295188">
    <property type="component" value="Unassembled WGS sequence"/>
</dbReference>
<evidence type="ECO:0000313" key="1">
    <source>
        <dbReference type="EMBL" id="TCS78443.1"/>
    </source>
</evidence>
<proteinExistence type="predicted"/>
<dbReference type="Pfam" id="PF09582">
    <property type="entry name" value="AnfO_nitrog"/>
    <property type="match status" value="1"/>
</dbReference>
<dbReference type="OrthoDB" id="200286at2"/>
<sequence>MKIAALINNCGRTISMNESGLLLLYERQKDEQWIKIQQQKYSLENIIDAEQIRKSLKEHIRILSDCHNLLVKDGRTIYRMLFENAGYHIWRFDGPAKMVFEKIAEYDYLYHKKSKEIKIKAMTNYQPLEKDTGYYYMDIRKIMSDKGIHSSAVLMPFLKSGNFKTLELDCNHMPRWFNDILGPLHLKIQDQYTDSGILKIFITKSPARQNK</sequence>
<evidence type="ECO:0000313" key="2">
    <source>
        <dbReference type="Proteomes" id="UP000295188"/>
    </source>
</evidence>
<protein>
    <submittedName>
        <fullName evidence="1">Fe-only nitrogenase accessory protein AnfO</fullName>
    </submittedName>
</protein>
<reference evidence="1 2" key="1">
    <citation type="submission" date="2019-03" db="EMBL/GenBank/DDBJ databases">
        <title>Genomic Encyclopedia of Type Strains, Phase IV (KMG-IV): sequencing the most valuable type-strain genomes for metagenomic binning, comparative biology and taxonomic classification.</title>
        <authorList>
            <person name="Goeker M."/>
        </authorList>
    </citation>
    <scope>NUCLEOTIDE SEQUENCE [LARGE SCALE GENOMIC DNA]</scope>
    <source>
        <strain evidence="1 2">DSM 20467</strain>
    </source>
</reference>
<dbReference type="AlphaFoldDB" id="A0A4R3K6W2"/>